<keyword evidence="1" id="KW-0472">Membrane</keyword>
<keyword evidence="1" id="KW-1133">Transmembrane helix</keyword>
<reference evidence="2" key="3">
    <citation type="journal article" date="2001" name="Genome Res.">
        <title>Genome evolution at the genus level: comparison of three complete genomes of hyperthermophilic archaea.</title>
        <authorList>
            <person name="Lecompte O."/>
            <person name="Ripp R."/>
            <person name="Puzos-Barbe V."/>
            <person name="Duprat S."/>
            <person name="Heilig R."/>
            <person name="Dietrich J."/>
            <person name="Thierry J.C."/>
            <person name="Poch O."/>
        </authorList>
    </citation>
    <scope>NUCLEOTIDE SEQUENCE</scope>
    <source>
        <strain evidence="2">Orsay</strain>
    </source>
</reference>
<protein>
    <submittedName>
        <fullName evidence="2">Uncharacterized protein</fullName>
    </submittedName>
</protein>
<name>Q9UZS7_PYRAB</name>
<evidence type="ECO:0000313" key="5">
    <source>
        <dbReference type="Proteomes" id="UP000009139"/>
    </source>
</evidence>
<gene>
    <name evidence="2" type="ordered locus">PAB1661</name>
</gene>
<accession>Q9UZS7</accession>
<dbReference type="EMBL" id="HE613800">
    <property type="protein sequence ID" value="CCE70479.1"/>
    <property type="molecule type" value="Genomic_DNA"/>
</dbReference>
<dbReference type="HOGENOM" id="CLU_1168607_0_0_2"/>
<dbReference type="Proteomes" id="UP000009139">
    <property type="component" value="Chromosome"/>
</dbReference>
<reference evidence="2" key="1">
    <citation type="submission" date="1999-07" db="EMBL/GenBank/DDBJ databases">
        <authorList>
            <person name="Genoscope"/>
        </authorList>
    </citation>
    <scope>NUCLEOTIDE SEQUENCE</scope>
    <source>
        <strain evidence="2">Orsay</strain>
    </source>
</reference>
<evidence type="ECO:0000313" key="4">
    <source>
        <dbReference type="Proteomes" id="UP000000810"/>
    </source>
</evidence>
<feature type="transmembrane region" description="Helical" evidence="1">
    <location>
        <begin position="27"/>
        <end position="46"/>
    </location>
</feature>
<keyword evidence="4" id="KW-1185">Reference proteome</keyword>
<dbReference type="STRING" id="272844.PAB1661"/>
<reference evidence="3 5" key="5">
    <citation type="journal article" date="2012" name="Curr. Microbiol.">
        <title>Re-annotation of two hyperthermophilic archaea Pyrococcus abyssi GE5 and Pyrococcus furiosus DSM 3638.</title>
        <authorList>
            <person name="Gao J."/>
            <person name="Wang J."/>
        </authorList>
    </citation>
    <scope>GENOME REANNOTATION</scope>
    <source>
        <strain evidence="3">GE5</strain>
        <strain evidence="5">GE5 / Orsay</strain>
    </source>
</reference>
<dbReference type="KEGG" id="pab:PAB1661"/>
<organism evidence="2 4">
    <name type="scientific">Pyrococcus abyssi (strain GE5 / Orsay)</name>
    <dbReference type="NCBI Taxonomy" id="272844"/>
    <lineage>
        <taxon>Archaea</taxon>
        <taxon>Methanobacteriati</taxon>
        <taxon>Methanobacteriota</taxon>
        <taxon>Thermococci</taxon>
        <taxon>Thermococcales</taxon>
        <taxon>Thermococcaceae</taxon>
        <taxon>Pyrococcus</taxon>
    </lineage>
</organism>
<dbReference type="PIR" id="F75084">
    <property type="entry name" value="F75084"/>
</dbReference>
<reference evidence="2 4" key="4">
    <citation type="journal article" date="2003" name="Mol. Microbiol.">
        <title>An integrated analysis of the genome of the hyperthermophilic archaeon Pyrococcus abyssi.</title>
        <authorList>
            <person name="Cohen G."/>
            <person name="Barbe V."/>
            <person name="Flament D."/>
            <person name="Galperin M."/>
            <person name="Heilig R."/>
            <person name="Ripp R."/>
            <person name="Lecompte O."/>
            <person name="Prieur D."/>
            <person name="Poch O."/>
            <person name="Quellerou J."/>
            <person name="Thierry J.C."/>
            <person name="Van der Oost J."/>
            <person name="Weissenbach J."/>
            <person name="Zivanovic Y."/>
            <person name="Forterre P."/>
        </authorList>
    </citation>
    <scope>NUCLEOTIDE SEQUENCE [LARGE SCALE GENOMIC DNA]</scope>
    <source>
        <strain evidence="4">GE5 / Orsay</strain>
        <strain evidence="2">Orsay</strain>
    </source>
</reference>
<feature type="transmembrane region" description="Helical" evidence="1">
    <location>
        <begin position="52"/>
        <end position="73"/>
    </location>
</feature>
<dbReference type="eggNOG" id="arCOG11627">
    <property type="taxonomic scope" value="Archaea"/>
</dbReference>
<proteinExistence type="predicted"/>
<evidence type="ECO:0000313" key="3">
    <source>
        <dbReference type="EMBL" id="CCE70479.1"/>
    </source>
</evidence>
<keyword evidence="1" id="KW-0812">Transmembrane</keyword>
<sequence length="257" mass="30425">MKEKKIKLLNLSSHKLAWWVLMRRVKVLALISSILIMVATIISWVITQDVNITLALLTLASTIATVIMAVTIYELDIAIKELNFETVSTIYEMIDDTLKKQIQEIKSWRSQGISIEDFLEDQRKRKIVKEASKTLNRIGYFVYREFIGEWFIQEQYAGLILDSYLAMLPYLKAFRDSSECKKRSLNEKEVDICKKSPWFIRRFYLLLVVISYHYFCKNFPAQCKAIFNSYKLEPKNPVPEQWLENDVKRWLKRRGYL</sequence>
<dbReference type="AlphaFoldDB" id="Q9UZS7"/>
<dbReference type="EMBL" id="AJ248286">
    <property type="protein sequence ID" value="CAB49979.1"/>
    <property type="molecule type" value="Genomic_DNA"/>
</dbReference>
<dbReference type="Proteomes" id="UP000000810">
    <property type="component" value="Chromosome"/>
</dbReference>
<evidence type="ECO:0000256" key="1">
    <source>
        <dbReference type="SAM" id="Phobius"/>
    </source>
</evidence>
<dbReference type="PATRIC" id="fig|272844.11.peg.1124"/>
<reference evidence="2" key="2">
    <citation type="journal article" date="2000" name="J. Mol. Biol.">
        <title>Archaeal homologs of eukaryotic methylation guide small nucleolar RNAs: lessons from the Pyrococcus genomes.</title>
        <authorList>
            <person name="Gaspin C."/>
            <person name="Cavaille J."/>
            <person name="Erauso G."/>
        </authorList>
    </citation>
    <scope>NUCLEOTIDE SEQUENCE</scope>
    <source>
        <strain evidence="2">Orsay</strain>
    </source>
</reference>
<evidence type="ECO:0000313" key="2">
    <source>
        <dbReference type="EMBL" id="CAB49979.1"/>
    </source>
</evidence>